<dbReference type="InParanoid" id="A0A804I418"/>
<reference evidence="3" key="2">
    <citation type="submission" date="2021-05" db="UniProtKB">
        <authorList>
            <consortium name="EnsemblPlants"/>
        </authorList>
    </citation>
    <scope>IDENTIFICATION</scope>
    <source>
        <strain evidence="3">subsp. malaccensis</strain>
    </source>
</reference>
<dbReference type="EnsemblPlants" id="Ma02_t18020.1">
    <property type="protein sequence ID" value="Ma02_p18020.1"/>
    <property type="gene ID" value="Ma02_g18020"/>
</dbReference>
<feature type="chain" id="PRO_5036219707" evidence="1">
    <location>
        <begin position="26"/>
        <end position="167"/>
    </location>
</feature>
<dbReference type="Gramene" id="Ma02_t18020.1">
    <property type="protein sequence ID" value="Ma02_p18020.1"/>
    <property type="gene ID" value="Ma02_g18020"/>
</dbReference>
<organism evidence="3 4">
    <name type="scientific">Musa acuminata subsp. malaccensis</name>
    <name type="common">Wild banana</name>
    <name type="synonym">Musa malaccensis</name>
    <dbReference type="NCBI Taxonomy" id="214687"/>
    <lineage>
        <taxon>Eukaryota</taxon>
        <taxon>Viridiplantae</taxon>
        <taxon>Streptophyta</taxon>
        <taxon>Embryophyta</taxon>
        <taxon>Tracheophyta</taxon>
        <taxon>Spermatophyta</taxon>
        <taxon>Magnoliopsida</taxon>
        <taxon>Liliopsida</taxon>
        <taxon>Zingiberales</taxon>
        <taxon>Musaceae</taxon>
        <taxon>Musa</taxon>
    </lineage>
</organism>
<keyword evidence="4" id="KW-1185">Reference proteome</keyword>
<gene>
    <name evidence="2" type="ORF">GSMUA_72860.1</name>
</gene>
<feature type="signal peptide" evidence="1">
    <location>
        <begin position="1"/>
        <end position="25"/>
    </location>
</feature>
<name>A0A804I418_MUSAM</name>
<accession>A0A804I418</accession>
<evidence type="ECO:0000313" key="2">
    <source>
        <dbReference type="EMBL" id="CAG1862392.1"/>
    </source>
</evidence>
<proteinExistence type="predicted"/>
<protein>
    <submittedName>
        <fullName evidence="2">(wild Malaysian banana) hypothetical protein</fullName>
    </submittedName>
</protein>
<dbReference type="Proteomes" id="UP000012960">
    <property type="component" value="Unplaced"/>
</dbReference>
<evidence type="ECO:0000313" key="3">
    <source>
        <dbReference type="EnsemblPlants" id="Ma02_p18020.1"/>
    </source>
</evidence>
<evidence type="ECO:0000256" key="1">
    <source>
        <dbReference type="SAM" id="SignalP"/>
    </source>
</evidence>
<dbReference type="AlphaFoldDB" id="A0A804I418"/>
<evidence type="ECO:0000313" key="4">
    <source>
        <dbReference type="Proteomes" id="UP000012960"/>
    </source>
</evidence>
<reference evidence="2" key="1">
    <citation type="submission" date="2021-03" db="EMBL/GenBank/DDBJ databases">
        <authorList>
            <consortium name="Genoscope - CEA"/>
            <person name="William W."/>
        </authorList>
    </citation>
    <scope>NUCLEOTIDE SEQUENCE</scope>
    <source>
        <strain evidence="2">Doubled-haploid Pahang</strain>
    </source>
</reference>
<keyword evidence="1" id="KW-0732">Signal</keyword>
<sequence length="167" mass="18510">MSTCCTSNQLRDSCLLWLLFAGIVGEDLQAHMRFRCIHKEGGMNRQFRSKVVCSCTIWKMAQMVLPTCIFMGLKRSNKSFGGDRTKLKITPQNLGVSLKSMGMMNERLADPLHLLGHGFAAALSAGNAIFPQPSDSDISHIVVVPHLQWQLSVATKESILHPPTKDE</sequence>
<dbReference type="EMBL" id="HG996467">
    <property type="protein sequence ID" value="CAG1862392.1"/>
    <property type="molecule type" value="Genomic_DNA"/>
</dbReference>